<dbReference type="InterPro" id="IPR027843">
    <property type="entry name" value="DUF4440"/>
</dbReference>
<accession>A0A5C6QQJ4</accession>
<protein>
    <submittedName>
        <fullName evidence="3">Nuclear transport factor 2 family protein</fullName>
    </submittedName>
</protein>
<organism evidence="3 5">
    <name type="scientific">Colwellia hornerae</name>
    <dbReference type="NCBI Taxonomy" id="89402"/>
    <lineage>
        <taxon>Bacteria</taxon>
        <taxon>Pseudomonadati</taxon>
        <taxon>Pseudomonadota</taxon>
        <taxon>Gammaproteobacteria</taxon>
        <taxon>Alteromonadales</taxon>
        <taxon>Colwelliaceae</taxon>
        <taxon>Colwellia</taxon>
    </lineage>
</organism>
<evidence type="ECO:0000313" key="2">
    <source>
        <dbReference type="EMBL" id="TWX62605.1"/>
    </source>
</evidence>
<dbReference type="AlphaFoldDB" id="A0A5C6QQJ4"/>
<name>A0A5C6QQJ4_9GAMM</name>
<gene>
    <name evidence="2" type="ORF">ESZ26_01885</name>
    <name evidence="3" type="ORF">ESZ27_01495</name>
</gene>
<dbReference type="OrthoDB" id="5733227at2"/>
<dbReference type="SUPFAM" id="SSF54427">
    <property type="entry name" value="NTF2-like"/>
    <property type="match status" value="1"/>
</dbReference>
<sequence length="157" mass="18056">MEKFMHKKNLVVFIMTLLVSFSSLGNEAVFRPVEALFSAMSAVDHLKMRAVVTDDFQLLEAGEDWNIEDLIQVVKPSKYKRRNYFGVIKTRVYGDIAWVSYWNKATFNNGKKESTVAWLESAVMVKVAGQWKMQMLHSTKIKAKDIPKSILLSEYVD</sequence>
<comment type="caution">
    <text evidence="3">The sequence shown here is derived from an EMBL/GenBank/DDBJ whole genome shotgun (WGS) entry which is preliminary data.</text>
</comment>
<evidence type="ECO:0000259" key="1">
    <source>
        <dbReference type="Pfam" id="PF14534"/>
    </source>
</evidence>
<dbReference type="Proteomes" id="UP000321917">
    <property type="component" value="Unassembled WGS sequence"/>
</dbReference>
<feature type="domain" description="DUF4440" evidence="1">
    <location>
        <begin position="34"/>
        <end position="133"/>
    </location>
</feature>
<dbReference type="EMBL" id="VOLR01000002">
    <property type="protein sequence ID" value="TWX62605.1"/>
    <property type="molecule type" value="Genomic_DNA"/>
</dbReference>
<dbReference type="Gene3D" id="3.10.450.50">
    <property type="match status" value="1"/>
</dbReference>
<proteinExistence type="predicted"/>
<evidence type="ECO:0000313" key="3">
    <source>
        <dbReference type="EMBL" id="TWX71516.1"/>
    </source>
</evidence>
<reference evidence="3 5" key="1">
    <citation type="submission" date="2019-07" db="EMBL/GenBank/DDBJ databases">
        <title>Genomes of sea-ice associated Colwellia species.</title>
        <authorList>
            <person name="Bowman J.P."/>
        </authorList>
    </citation>
    <scope>NUCLEOTIDE SEQUENCE [LARGE SCALE GENOMIC DNA]</scope>
    <source>
        <strain evidence="2 4">ACAM 607</strain>
        <strain evidence="3 5">IC036</strain>
    </source>
</reference>
<dbReference type="EMBL" id="VOLQ01000002">
    <property type="protein sequence ID" value="TWX71516.1"/>
    <property type="molecule type" value="Genomic_DNA"/>
</dbReference>
<evidence type="ECO:0000313" key="4">
    <source>
        <dbReference type="Proteomes" id="UP000321525"/>
    </source>
</evidence>
<dbReference type="InterPro" id="IPR032710">
    <property type="entry name" value="NTF2-like_dom_sf"/>
</dbReference>
<dbReference type="Proteomes" id="UP000321525">
    <property type="component" value="Unassembled WGS sequence"/>
</dbReference>
<dbReference type="Pfam" id="PF14534">
    <property type="entry name" value="DUF4440"/>
    <property type="match status" value="1"/>
</dbReference>
<evidence type="ECO:0000313" key="5">
    <source>
        <dbReference type="Proteomes" id="UP000321917"/>
    </source>
</evidence>
<keyword evidence="4" id="KW-1185">Reference proteome</keyword>